<keyword evidence="5" id="KW-0119">Carbohydrate metabolism</keyword>
<evidence type="ECO:0000256" key="3">
    <source>
        <dbReference type="ARBA" id="ARBA00011233"/>
    </source>
</evidence>
<sequence>MGASTPTEIGTALDLRADAVKIFPASAFGPRHLRALAIPCPDVPLIAPGGMDTDNATGSLAAGARAVCAGSQVVQPAVGAAGD</sequence>
<evidence type="ECO:0000313" key="6">
    <source>
        <dbReference type="EMBL" id="GGY16140.1"/>
    </source>
</evidence>
<comment type="caution">
    <text evidence="6">The sequence shown here is derived from an EMBL/GenBank/DDBJ whole genome shotgun (WGS) entry which is preliminary data.</text>
</comment>
<dbReference type="Proteomes" id="UP000619244">
    <property type="component" value="Unassembled WGS sequence"/>
</dbReference>
<dbReference type="SUPFAM" id="SSF51569">
    <property type="entry name" value="Aldolase"/>
    <property type="match status" value="1"/>
</dbReference>
<evidence type="ECO:0000256" key="5">
    <source>
        <dbReference type="ARBA" id="ARBA00023277"/>
    </source>
</evidence>
<organism evidence="6 7">
    <name type="scientific">Streptomyces minutiscleroticus</name>
    <dbReference type="NCBI Taxonomy" id="68238"/>
    <lineage>
        <taxon>Bacteria</taxon>
        <taxon>Bacillati</taxon>
        <taxon>Actinomycetota</taxon>
        <taxon>Actinomycetes</taxon>
        <taxon>Kitasatosporales</taxon>
        <taxon>Streptomycetaceae</taxon>
        <taxon>Streptomyces</taxon>
    </lineage>
</organism>
<evidence type="ECO:0000256" key="4">
    <source>
        <dbReference type="ARBA" id="ARBA00023239"/>
    </source>
</evidence>
<comment type="pathway">
    <text evidence="1">Carbohydrate acid metabolism.</text>
</comment>
<dbReference type="Pfam" id="PF01081">
    <property type="entry name" value="Aldolase"/>
    <property type="match status" value="1"/>
</dbReference>
<dbReference type="PANTHER" id="PTHR30246:SF1">
    <property type="entry name" value="2-DEHYDRO-3-DEOXY-6-PHOSPHOGALACTONATE ALDOLASE-RELATED"/>
    <property type="match status" value="1"/>
</dbReference>
<dbReference type="Gene3D" id="3.20.20.70">
    <property type="entry name" value="Aldolase class I"/>
    <property type="match status" value="1"/>
</dbReference>
<reference evidence="6" key="1">
    <citation type="journal article" date="2014" name="Int. J. Syst. Evol. Microbiol.">
        <title>Complete genome sequence of Corynebacterium casei LMG S-19264T (=DSM 44701T), isolated from a smear-ripened cheese.</title>
        <authorList>
            <consortium name="US DOE Joint Genome Institute (JGI-PGF)"/>
            <person name="Walter F."/>
            <person name="Albersmeier A."/>
            <person name="Kalinowski J."/>
            <person name="Ruckert C."/>
        </authorList>
    </citation>
    <scope>NUCLEOTIDE SEQUENCE</scope>
    <source>
        <strain evidence="6">JCM 4790</strain>
    </source>
</reference>
<evidence type="ECO:0000256" key="1">
    <source>
        <dbReference type="ARBA" id="ARBA00004761"/>
    </source>
</evidence>
<evidence type="ECO:0000256" key="2">
    <source>
        <dbReference type="ARBA" id="ARBA00006906"/>
    </source>
</evidence>
<dbReference type="GO" id="GO:0016829">
    <property type="term" value="F:lyase activity"/>
    <property type="evidence" value="ECO:0007669"/>
    <property type="project" value="UniProtKB-KW"/>
</dbReference>
<protein>
    <submittedName>
        <fullName evidence="6">Uncharacterized protein</fullName>
    </submittedName>
</protein>
<comment type="subunit">
    <text evidence="3">Homotrimer.</text>
</comment>
<keyword evidence="7" id="KW-1185">Reference proteome</keyword>
<dbReference type="EMBL" id="BMVU01000106">
    <property type="protein sequence ID" value="GGY16140.1"/>
    <property type="molecule type" value="Genomic_DNA"/>
</dbReference>
<comment type="similarity">
    <text evidence="2">Belongs to the KHG/KDPG aldolase family.</text>
</comment>
<dbReference type="PANTHER" id="PTHR30246">
    <property type="entry name" value="2-KETO-3-DEOXY-6-PHOSPHOGLUCONATE ALDOLASE"/>
    <property type="match status" value="1"/>
</dbReference>
<dbReference type="AlphaFoldDB" id="A0A918UAC3"/>
<gene>
    <name evidence="6" type="ORF">GCM10010358_79860</name>
</gene>
<proteinExistence type="inferred from homology"/>
<name>A0A918UAC3_9ACTN</name>
<evidence type="ECO:0000313" key="7">
    <source>
        <dbReference type="Proteomes" id="UP000619244"/>
    </source>
</evidence>
<accession>A0A918UAC3</accession>
<dbReference type="InterPro" id="IPR000887">
    <property type="entry name" value="Aldlse_KDPG_KHG"/>
</dbReference>
<keyword evidence="4" id="KW-0456">Lyase</keyword>
<dbReference type="InterPro" id="IPR013785">
    <property type="entry name" value="Aldolase_TIM"/>
</dbReference>
<reference evidence="6" key="2">
    <citation type="submission" date="2020-09" db="EMBL/GenBank/DDBJ databases">
        <authorList>
            <person name="Sun Q."/>
            <person name="Ohkuma M."/>
        </authorList>
    </citation>
    <scope>NUCLEOTIDE SEQUENCE</scope>
    <source>
        <strain evidence="6">JCM 4790</strain>
    </source>
</reference>